<feature type="compositionally biased region" description="Basic and acidic residues" evidence="1">
    <location>
        <begin position="39"/>
        <end position="48"/>
    </location>
</feature>
<dbReference type="EMBL" id="CALNXI010000535">
    <property type="protein sequence ID" value="CAH3028798.1"/>
    <property type="molecule type" value="Genomic_DNA"/>
</dbReference>
<proteinExistence type="predicted"/>
<feature type="region of interest" description="Disordered" evidence="1">
    <location>
        <begin position="1"/>
        <end position="79"/>
    </location>
</feature>
<keyword evidence="3" id="KW-1185">Reference proteome</keyword>
<protein>
    <submittedName>
        <fullName evidence="2">Uncharacterized protein</fullName>
    </submittedName>
</protein>
<accession>A0ABN8MKU4</accession>
<organism evidence="2 3">
    <name type="scientific">Porites evermanni</name>
    <dbReference type="NCBI Taxonomy" id="104178"/>
    <lineage>
        <taxon>Eukaryota</taxon>
        <taxon>Metazoa</taxon>
        <taxon>Cnidaria</taxon>
        <taxon>Anthozoa</taxon>
        <taxon>Hexacorallia</taxon>
        <taxon>Scleractinia</taxon>
        <taxon>Fungiina</taxon>
        <taxon>Poritidae</taxon>
        <taxon>Porites</taxon>
    </lineage>
</organism>
<gene>
    <name evidence="2" type="ORF">PEVE_00034913</name>
</gene>
<evidence type="ECO:0000313" key="2">
    <source>
        <dbReference type="EMBL" id="CAH3028798.1"/>
    </source>
</evidence>
<evidence type="ECO:0000256" key="1">
    <source>
        <dbReference type="SAM" id="MobiDB-lite"/>
    </source>
</evidence>
<sequence>MSAAVLLSSASTSAEASTPGNGTSTSPKTRPGWASSATDNERNVKRQYSEPSASVLKRQRTPLSSSTTNNEGILTRSVRHSLSTENQELLEDMSENDFVPQRNLTVASDESPGETDVKRVLSVVWSGGKLGSAYYDTETSQLYLQMDVIETNDFQFLKRVKEQVQADVIITSSKQDERILKILQGQGYYTACVLMYYSIVQHDDVILIVLLLLMII</sequence>
<feature type="compositionally biased region" description="Polar residues" evidence="1">
    <location>
        <begin position="61"/>
        <end position="72"/>
    </location>
</feature>
<name>A0ABN8MKU4_9CNID</name>
<reference evidence="2 3" key="1">
    <citation type="submission" date="2022-05" db="EMBL/GenBank/DDBJ databases">
        <authorList>
            <consortium name="Genoscope - CEA"/>
            <person name="William W."/>
        </authorList>
    </citation>
    <scope>NUCLEOTIDE SEQUENCE [LARGE SCALE GENOMIC DNA]</scope>
</reference>
<dbReference type="Proteomes" id="UP001159427">
    <property type="component" value="Unassembled WGS sequence"/>
</dbReference>
<evidence type="ECO:0000313" key="3">
    <source>
        <dbReference type="Proteomes" id="UP001159427"/>
    </source>
</evidence>
<feature type="compositionally biased region" description="Low complexity" evidence="1">
    <location>
        <begin position="1"/>
        <end position="18"/>
    </location>
</feature>
<feature type="compositionally biased region" description="Polar residues" evidence="1">
    <location>
        <begin position="19"/>
        <end position="28"/>
    </location>
</feature>
<comment type="caution">
    <text evidence="2">The sequence shown here is derived from an EMBL/GenBank/DDBJ whole genome shotgun (WGS) entry which is preliminary data.</text>
</comment>